<evidence type="ECO:0000313" key="9">
    <source>
        <dbReference type="WBParaSite" id="L893_g10232.t1"/>
    </source>
</evidence>
<dbReference type="PANTHER" id="PTHR21244">
    <property type="entry name" value="MITOCHONDRIAL 28S RIBOSOMAL PROTEIN S24"/>
    <property type="match status" value="1"/>
</dbReference>
<accession>A0A1I7XW84</accession>
<protein>
    <submittedName>
        <fullName evidence="9">28S ribosomal protein S24, mitochondrial</fullName>
    </submittedName>
</protein>
<dbReference type="GO" id="GO:1990904">
    <property type="term" value="C:ribonucleoprotein complex"/>
    <property type="evidence" value="ECO:0007669"/>
    <property type="project" value="UniProtKB-KW"/>
</dbReference>
<dbReference type="WBParaSite" id="L893_g10232.t1">
    <property type="protein sequence ID" value="L893_g10232.t1"/>
    <property type="gene ID" value="L893_g10232"/>
</dbReference>
<dbReference type="GO" id="GO:0006412">
    <property type="term" value="P:translation"/>
    <property type="evidence" value="ECO:0007669"/>
    <property type="project" value="TreeGrafter"/>
</dbReference>
<keyword evidence="6" id="KW-0687">Ribonucleoprotein</keyword>
<name>A0A1I7XW84_9BILA</name>
<sequence>METVQRPNVVRTPEVDDPDGHAYSPSSVEHIALFLVETFSEFPRFLFSDAGSTVPESQGFLSRRSGSGRHDYGITLPCGDQLLWSRWSRRPRESRTTLTVNASEQMLIYKWLIISDMALAKLDLTLLPQCVTLSRAALISTSAPLAKNRAGKFRATIDRSQMLTYEMAQKPHHIGVRKAWLSWHSQNLEEFRQTQPYQVAQDEIIRRFIRGFFPQNITISGNELVIKRRGNAVYVAGFFQHSRRLNLRRIYWMFGFAEEFLSLLLKQPVKLEIQFVETEHDLAYNYI</sequence>
<dbReference type="PANTHER" id="PTHR21244:SF1">
    <property type="entry name" value="SMALL RIBOSOMAL SUBUNIT PROTEIN US3M"/>
    <property type="match status" value="1"/>
</dbReference>
<dbReference type="InterPro" id="IPR026146">
    <property type="entry name" value="Ribosomal_uS3m"/>
</dbReference>
<evidence type="ECO:0000313" key="8">
    <source>
        <dbReference type="Proteomes" id="UP000095287"/>
    </source>
</evidence>
<dbReference type="Pfam" id="PF14955">
    <property type="entry name" value="MRP-S24"/>
    <property type="match status" value="1"/>
</dbReference>
<evidence type="ECO:0000256" key="4">
    <source>
        <dbReference type="ARBA" id="ARBA00022980"/>
    </source>
</evidence>
<organism evidence="8 9">
    <name type="scientific">Steinernema glaseri</name>
    <dbReference type="NCBI Taxonomy" id="37863"/>
    <lineage>
        <taxon>Eukaryota</taxon>
        <taxon>Metazoa</taxon>
        <taxon>Ecdysozoa</taxon>
        <taxon>Nematoda</taxon>
        <taxon>Chromadorea</taxon>
        <taxon>Rhabditida</taxon>
        <taxon>Tylenchina</taxon>
        <taxon>Panagrolaimomorpha</taxon>
        <taxon>Strongyloidoidea</taxon>
        <taxon>Steinernematidae</taxon>
        <taxon>Steinernema</taxon>
    </lineage>
</organism>
<evidence type="ECO:0000256" key="3">
    <source>
        <dbReference type="ARBA" id="ARBA00022946"/>
    </source>
</evidence>
<evidence type="ECO:0000256" key="5">
    <source>
        <dbReference type="ARBA" id="ARBA00023128"/>
    </source>
</evidence>
<evidence type="ECO:0000256" key="1">
    <source>
        <dbReference type="ARBA" id="ARBA00004173"/>
    </source>
</evidence>
<feature type="region of interest" description="Disordered" evidence="7">
    <location>
        <begin position="1"/>
        <end position="22"/>
    </location>
</feature>
<evidence type="ECO:0000256" key="6">
    <source>
        <dbReference type="ARBA" id="ARBA00023274"/>
    </source>
</evidence>
<dbReference type="AlphaFoldDB" id="A0A1I7XW84"/>
<keyword evidence="4" id="KW-0689">Ribosomal protein</keyword>
<dbReference type="GO" id="GO:0005840">
    <property type="term" value="C:ribosome"/>
    <property type="evidence" value="ECO:0007669"/>
    <property type="project" value="UniProtKB-KW"/>
</dbReference>
<keyword evidence="3" id="KW-0809">Transit peptide</keyword>
<reference evidence="9" key="1">
    <citation type="submission" date="2016-11" db="UniProtKB">
        <authorList>
            <consortium name="WormBaseParasite"/>
        </authorList>
    </citation>
    <scope>IDENTIFICATION</scope>
</reference>
<keyword evidence="8" id="KW-1185">Reference proteome</keyword>
<evidence type="ECO:0000256" key="2">
    <source>
        <dbReference type="ARBA" id="ARBA00010761"/>
    </source>
</evidence>
<dbReference type="GO" id="GO:0005739">
    <property type="term" value="C:mitochondrion"/>
    <property type="evidence" value="ECO:0007669"/>
    <property type="project" value="UniProtKB-SubCell"/>
</dbReference>
<comment type="similarity">
    <text evidence="2">Belongs to the universal ribosomal protein uS3 family.</text>
</comment>
<comment type="subcellular location">
    <subcellularLocation>
        <location evidence="1">Mitochondrion</location>
    </subcellularLocation>
</comment>
<evidence type="ECO:0000256" key="7">
    <source>
        <dbReference type="SAM" id="MobiDB-lite"/>
    </source>
</evidence>
<proteinExistence type="inferred from homology"/>
<dbReference type="Proteomes" id="UP000095287">
    <property type="component" value="Unplaced"/>
</dbReference>
<keyword evidence="5" id="KW-0496">Mitochondrion</keyword>